<gene>
    <name evidence="3" type="ORF">Pc24g01250</name>
    <name evidence="3" type="ORF">PCH_Pc24g01250</name>
</gene>
<evidence type="ECO:0000313" key="3">
    <source>
        <dbReference type="EMBL" id="CAP87033.1"/>
    </source>
</evidence>
<feature type="region of interest" description="Disordered" evidence="1">
    <location>
        <begin position="361"/>
        <end position="382"/>
    </location>
</feature>
<keyword evidence="2" id="KW-1133">Transmembrane helix</keyword>
<name>B6HWR7_PENRW</name>
<accession>B6HWR7</accession>
<feature type="transmembrane region" description="Helical" evidence="2">
    <location>
        <begin position="391"/>
        <end position="409"/>
    </location>
</feature>
<feature type="compositionally biased region" description="Basic and acidic residues" evidence="1">
    <location>
        <begin position="362"/>
        <end position="382"/>
    </location>
</feature>
<reference evidence="3 4" key="1">
    <citation type="journal article" date="2008" name="Nat. Biotechnol.">
        <title>Genome sequencing and analysis of the filamentous fungus Penicillium chrysogenum.</title>
        <authorList>
            <person name="van den Berg M.A."/>
            <person name="Albang R."/>
            <person name="Albermann K."/>
            <person name="Badger J.H."/>
            <person name="Daran J.-M."/>
            <person name="Driessen A.J.M."/>
            <person name="Garcia-Estrada C."/>
            <person name="Fedorova N.D."/>
            <person name="Harris D.M."/>
            <person name="Heijne W.H.M."/>
            <person name="Joardar V.S."/>
            <person name="Kiel J.A.K.W."/>
            <person name="Kovalchuk A."/>
            <person name="Martin J.F."/>
            <person name="Nierman W.C."/>
            <person name="Nijland J.G."/>
            <person name="Pronk J.T."/>
            <person name="Roubos J.A."/>
            <person name="van der Klei I.J."/>
            <person name="van Peij N.N.M.E."/>
            <person name="Veenhuis M."/>
            <person name="von Doehren H."/>
            <person name="Wagner C."/>
            <person name="Wortman J.R."/>
            <person name="Bovenberg R.A.L."/>
        </authorList>
    </citation>
    <scope>NUCLEOTIDE SEQUENCE [LARGE SCALE GENOMIC DNA]</scope>
    <source>
        <strain evidence="4">ATCC 28089 / DSM 1075 / NRRL 1951 / Wisconsin 54-1255</strain>
    </source>
</reference>
<dbReference type="VEuPathDB" id="FungiDB:PCH_Pc24g01250"/>
<dbReference type="HOGENOM" id="CLU_634763_0_0_1"/>
<proteinExistence type="predicted"/>
<evidence type="ECO:0000256" key="2">
    <source>
        <dbReference type="SAM" id="Phobius"/>
    </source>
</evidence>
<dbReference type="eggNOG" id="ENOG502SDAK">
    <property type="taxonomic scope" value="Eukaryota"/>
</dbReference>
<keyword evidence="2" id="KW-0812">Transmembrane</keyword>
<dbReference type="OrthoDB" id="4358153at2759"/>
<sequence>MDYPVIHLYYDQLSAILVVMGMSLRGALLTQDLGCGELGNAAVSCRELVLFTQHLPARHIDDADLSCEAPFYTRGARGSERAQVLHHWARGSDSRGHGSSEVLGFAAPPLRGLLLTQTYPARHRPILRDTVVDAKPILQDTVVDAEPILQDTVDNAEPILRDTVDNAEPILQDTVDNAEPILQDTVDIAEPILRDTVDNAEPILRDTVVDAEPILQDTVDNAEPILRDTVVDAEPILQDTVDNAEPILQDTVDNAEPILRGALLTQGLGCEELGNAAVSCRELGNAAVSCRELVNAAVSCGSHLSSQRPPAEFTCTPLRGILMTQTYPARIVVDADLSCEAPFYTRGARGSEGAQVLHHWARGSDSRGHGDSQARRQERDTMTHRSVRTEVLIFFGLGIRLLLYFFGYVSTKEPVAQMVARITVSLISVEAI</sequence>
<keyword evidence="4" id="KW-1185">Reference proteome</keyword>
<dbReference type="BioCyc" id="PCHR:PC24G01250-MONOMER"/>
<evidence type="ECO:0000313" key="4">
    <source>
        <dbReference type="Proteomes" id="UP000000724"/>
    </source>
</evidence>
<dbReference type="STRING" id="500485.B6HWR7"/>
<keyword evidence="2" id="KW-0472">Membrane</keyword>
<evidence type="ECO:0000256" key="1">
    <source>
        <dbReference type="SAM" id="MobiDB-lite"/>
    </source>
</evidence>
<protein>
    <submittedName>
        <fullName evidence="3">Pc24g01250 protein</fullName>
    </submittedName>
</protein>
<dbReference type="Proteomes" id="UP000000724">
    <property type="component" value="Contig Pc00c24"/>
</dbReference>
<organism evidence="3 4">
    <name type="scientific">Penicillium rubens (strain ATCC 28089 / DSM 1075 / NRRL 1951 / Wisconsin 54-1255)</name>
    <name type="common">Penicillium chrysogenum</name>
    <dbReference type="NCBI Taxonomy" id="500485"/>
    <lineage>
        <taxon>Eukaryota</taxon>
        <taxon>Fungi</taxon>
        <taxon>Dikarya</taxon>
        <taxon>Ascomycota</taxon>
        <taxon>Pezizomycotina</taxon>
        <taxon>Eurotiomycetes</taxon>
        <taxon>Eurotiomycetidae</taxon>
        <taxon>Eurotiales</taxon>
        <taxon>Aspergillaceae</taxon>
        <taxon>Penicillium</taxon>
        <taxon>Penicillium chrysogenum species complex</taxon>
    </lineage>
</organism>
<dbReference type="AlphaFoldDB" id="B6HWR7"/>
<dbReference type="EMBL" id="AM920439">
    <property type="protein sequence ID" value="CAP87033.1"/>
    <property type="molecule type" value="Genomic_DNA"/>
</dbReference>